<dbReference type="STRING" id="469383.Cwoe_3733"/>
<dbReference type="PANTHER" id="PTHR34860:SF6">
    <property type="entry name" value="REPRESSOR-LIKE PROTEIN SSO7C3"/>
    <property type="match status" value="1"/>
</dbReference>
<dbReference type="SMART" id="SM00966">
    <property type="entry name" value="SpoVT_AbrB"/>
    <property type="match status" value="1"/>
</dbReference>
<dbReference type="PANTHER" id="PTHR34860">
    <property type="entry name" value="REPRESSOR-LIKE PROTEIN SSO7C3"/>
    <property type="match status" value="1"/>
</dbReference>
<organism evidence="3 4">
    <name type="scientific">Conexibacter woesei (strain DSM 14684 / CCUG 47730 / CIP 108061 / JCM 11494 / NBRC 100937 / ID131577)</name>
    <dbReference type="NCBI Taxonomy" id="469383"/>
    <lineage>
        <taxon>Bacteria</taxon>
        <taxon>Bacillati</taxon>
        <taxon>Actinomycetota</taxon>
        <taxon>Thermoleophilia</taxon>
        <taxon>Solirubrobacterales</taxon>
        <taxon>Conexibacteraceae</taxon>
        <taxon>Conexibacter</taxon>
    </lineage>
</organism>
<keyword evidence="1" id="KW-0238">DNA-binding</keyword>
<dbReference type="AlphaFoldDB" id="D3F1I7"/>
<dbReference type="eggNOG" id="COG2002">
    <property type="taxonomic scope" value="Bacteria"/>
</dbReference>
<dbReference type="NCBIfam" id="TIGR01439">
    <property type="entry name" value="lp_hng_hel_AbrB"/>
    <property type="match status" value="1"/>
</dbReference>
<name>D3F1I7_CONWI</name>
<dbReference type="HOGENOM" id="CLU_158484_9_0_11"/>
<dbReference type="RefSeq" id="WP_012935201.1">
    <property type="nucleotide sequence ID" value="NC_013739.1"/>
</dbReference>
<sequence length="84" mass="9489">MTYKVGAKGQVVLPKAMRERLGIRPGDEVLFDEGDGEITVRKAKSKAQLVDELMGSLAGSGLLEEYAEGKRRDREREERKYGRY</sequence>
<keyword evidence="4" id="KW-1185">Reference proteome</keyword>
<dbReference type="Pfam" id="PF04014">
    <property type="entry name" value="MazE_antitoxin"/>
    <property type="match status" value="1"/>
</dbReference>
<dbReference type="InterPro" id="IPR037914">
    <property type="entry name" value="SpoVT-AbrB_sf"/>
</dbReference>
<dbReference type="InterPro" id="IPR007159">
    <property type="entry name" value="SpoVT-AbrB_dom"/>
</dbReference>
<gene>
    <name evidence="3" type="ordered locus">Cwoe_3733</name>
</gene>
<evidence type="ECO:0000313" key="4">
    <source>
        <dbReference type="Proteomes" id="UP000008229"/>
    </source>
</evidence>
<proteinExistence type="predicted"/>
<reference evidence="4" key="2">
    <citation type="submission" date="2010-01" db="EMBL/GenBank/DDBJ databases">
        <title>The complete genome of Conexibacter woesei DSM 14684.</title>
        <authorList>
            <consortium name="US DOE Joint Genome Institute (JGI-PGF)"/>
            <person name="Lucas S."/>
            <person name="Copeland A."/>
            <person name="Lapidus A."/>
            <person name="Glavina del Rio T."/>
            <person name="Dalin E."/>
            <person name="Tice H."/>
            <person name="Bruce D."/>
            <person name="Goodwin L."/>
            <person name="Pitluck S."/>
            <person name="Kyrpides N."/>
            <person name="Mavromatis K."/>
            <person name="Ivanova N."/>
            <person name="Mikhailova N."/>
            <person name="Chertkov O."/>
            <person name="Brettin T."/>
            <person name="Detter J.C."/>
            <person name="Han C."/>
            <person name="Larimer F."/>
            <person name="Land M."/>
            <person name="Hauser L."/>
            <person name="Markowitz V."/>
            <person name="Cheng J.-F."/>
            <person name="Hugenholtz P."/>
            <person name="Woyke T."/>
            <person name="Wu D."/>
            <person name="Pukall R."/>
            <person name="Steenblock K."/>
            <person name="Schneider S."/>
            <person name="Klenk H.-P."/>
            <person name="Eisen J.A."/>
        </authorList>
    </citation>
    <scope>NUCLEOTIDE SEQUENCE [LARGE SCALE GENOMIC DNA]</scope>
    <source>
        <strain evidence="4">DSM 14684 / CIP 108061 / JCM 11494 / NBRC 100937 / ID131577</strain>
    </source>
</reference>
<accession>D3F1I7</accession>
<dbReference type="InterPro" id="IPR052975">
    <property type="entry name" value="Repressor-like_regulatory"/>
</dbReference>
<dbReference type="Proteomes" id="UP000008229">
    <property type="component" value="Chromosome"/>
</dbReference>
<dbReference type="PROSITE" id="PS51740">
    <property type="entry name" value="SPOVT_ABRB"/>
    <property type="match status" value="1"/>
</dbReference>
<protein>
    <submittedName>
        <fullName evidence="3">Transcriptional regulator, AbrB family</fullName>
    </submittedName>
</protein>
<evidence type="ECO:0000313" key="3">
    <source>
        <dbReference type="EMBL" id="ADB52150.1"/>
    </source>
</evidence>
<feature type="domain" description="SpoVT-AbrB" evidence="2">
    <location>
        <begin position="1"/>
        <end position="45"/>
    </location>
</feature>
<dbReference type="EMBL" id="CP001854">
    <property type="protein sequence ID" value="ADB52150.1"/>
    <property type="molecule type" value="Genomic_DNA"/>
</dbReference>
<evidence type="ECO:0000259" key="2">
    <source>
        <dbReference type="PROSITE" id="PS51740"/>
    </source>
</evidence>
<reference evidence="3 4" key="1">
    <citation type="journal article" date="2010" name="Stand. Genomic Sci.">
        <title>Complete genome sequence of Conexibacter woesei type strain (ID131577).</title>
        <authorList>
            <person name="Pukall R."/>
            <person name="Lapidus A."/>
            <person name="Glavina Del Rio T."/>
            <person name="Copeland A."/>
            <person name="Tice H."/>
            <person name="Cheng J.-F."/>
            <person name="Lucas S."/>
            <person name="Chen F."/>
            <person name="Nolan M."/>
            <person name="Bruce D."/>
            <person name="Goodwin L."/>
            <person name="Pitluck S."/>
            <person name="Mavromatis K."/>
            <person name="Ivanova N."/>
            <person name="Ovchinnikova G."/>
            <person name="Pati A."/>
            <person name="Chen A."/>
            <person name="Palaniappan K."/>
            <person name="Land M."/>
            <person name="Hauser L."/>
            <person name="Chang Y.-J."/>
            <person name="Jeffries C.D."/>
            <person name="Chain P."/>
            <person name="Meincke L."/>
            <person name="Sims D."/>
            <person name="Brettin T."/>
            <person name="Detter J.C."/>
            <person name="Rohde M."/>
            <person name="Goeker M."/>
            <person name="Bristow J."/>
            <person name="Eisen J.A."/>
            <person name="Markowitz V."/>
            <person name="Kyrpides N.C."/>
            <person name="Klenk H.-P."/>
            <person name="Hugenholtz P."/>
        </authorList>
    </citation>
    <scope>NUCLEOTIDE SEQUENCE [LARGE SCALE GENOMIC DNA]</scope>
    <source>
        <strain evidence="4">DSM 14684 / CIP 108061 / JCM 11494 / NBRC 100937 / ID131577</strain>
    </source>
</reference>
<dbReference type="Gene3D" id="2.10.260.10">
    <property type="match status" value="1"/>
</dbReference>
<dbReference type="KEGG" id="cwo:Cwoe_3733"/>
<evidence type="ECO:0000256" key="1">
    <source>
        <dbReference type="PROSITE-ProRule" id="PRU01076"/>
    </source>
</evidence>
<dbReference type="OrthoDB" id="33406at2"/>
<dbReference type="GO" id="GO:0003677">
    <property type="term" value="F:DNA binding"/>
    <property type="evidence" value="ECO:0007669"/>
    <property type="project" value="UniProtKB-UniRule"/>
</dbReference>
<dbReference type="SUPFAM" id="SSF89447">
    <property type="entry name" value="AbrB/MazE/MraZ-like"/>
    <property type="match status" value="1"/>
</dbReference>